<proteinExistence type="predicted"/>
<evidence type="ECO:0000313" key="3">
    <source>
        <dbReference type="Proteomes" id="UP001482455"/>
    </source>
</evidence>
<accession>A0AAW3A9V4</accession>
<evidence type="ECO:0000313" key="2">
    <source>
        <dbReference type="EMBL" id="KAL0502649.1"/>
    </source>
</evidence>
<evidence type="ECO:0000256" key="1">
    <source>
        <dbReference type="SAM" id="MobiDB-lite"/>
    </source>
</evidence>
<dbReference type="Proteomes" id="UP001482455">
    <property type="component" value="Unassembled WGS sequence"/>
</dbReference>
<name>A0AAW3A9V4_9TRYP</name>
<comment type="caution">
    <text evidence="2">The sequence shown here is derived from an EMBL/GenBank/DDBJ whole genome shotgun (WGS) entry which is preliminary data.</text>
</comment>
<gene>
    <name evidence="2" type="ORF">Q4I30_005036</name>
</gene>
<feature type="region of interest" description="Disordered" evidence="1">
    <location>
        <begin position="91"/>
        <end position="119"/>
    </location>
</feature>
<keyword evidence="3" id="KW-1185">Reference proteome</keyword>
<reference evidence="2 3" key="1">
    <citation type="submission" date="2024-02" db="EMBL/GenBank/DDBJ databases">
        <title>FIRST GENOME SEQUENCES OF Leishmania (Viannia) shawi, Leishmania (Viannia) lindenbergi AND Leishmania (Viannia) utingensis.</title>
        <authorList>
            <person name="Resadore F."/>
            <person name="Custodio M.G.F."/>
            <person name="Boite M.C."/>
            <person name="Cupolillo E."/>
            <person name="Ferreira G.E.M."/>
        </authorList>
    </citation>
    <scope>NUCLEOTIDE SEQUENCE [LARGE SCALE GENOMIC DNA]</scope>
    <source>
        <strain evidence="2 3">ITUB/BR/1977/M4964</strain>
    </source>
</reference>
<sequence>MPCSDSVAASLLFAPLSPFRPFVAAEALYTELCLCFWEHCRCLAEVLFLCAVSQPDLRGSEEVSACATAAEALAIAGAVEWHNFSRYARDRLPPSKPSYDSPAPTAAECRATSPLLPLM</sequence>
<protein>
    <submittedName>
        <fullName evidence="2">Uncharacterized protein</fullName>
    </submittedName>
</protein>
<dbReference type="EMBL" id="JBAMZL010000029">
    <property type="protein sequence ID" value="KAL0502649.1"/>
    <property type="molecule type" value="Genomic_DNA"/>
</dbReference>
<organism evidence="2 3">
    <name type="scientific">Leishmania utingensis</name>
    <dbReference type="NCBI Taxonomy" id="653362"/>
    <lineage>
        <taxon>Eukaryota</taxon>
        <taxon>Discoba</taxon>
        <taxon>Euglenozoa</taxon>
        <taxon>Kinetoplastea</taxon>
        <taxon>Metakinetoplastina</taxon>
        <taxon>Trypanosomatida</taxon>
        <taxon>Trypanosomatidae</taxon>
        <taxon>Leishmaniinae</taxon>
        <taxon>Leishmania</taxon>
    </lineage>
</organism>
<dbReference type="AlphaFoldDB" id="A0AAW3A9V4"/>